<dbReference type="PANTHER" id="PTHR44068:SF11">
    <property type="entry name" value="GERANYL DIPHOSPHATE 2-C-METHYLTRANSFERASE"/>
    <property type="match status" value="1"/>
</dbReference>
<dbReference type="OrthoDB" id="9808140at2"/>
<dbReference type="GO" id="GO:0032259">
    <property type="term" value="P:methylation"/>
    <property type="evidence" value="ECO:0007669"/>
    <property type="project" value="UniProtKB-KW"/>
</dbReference>
<organism evidence="2 3">
    <name type="scientific">Isobaculum melis</name>
    <dbReference type="NCBI Taxonomy" id="142588"/>
    <lineage>
        <taxon>Bacteria</taxon>
        <taxon>Bacillati</taxon>
        <taxon>Bacillota</taxon>
        <taxon>Bacilli</taxon>
        <taxon>Lactobacillales</taxon>
        <taxon>Carnobacteriaceae</taxon>
        <taxon>Isobaculum</taxon>
    </lineage>
</organism>
<dbReference type="InterPro" id="IPR050447">
    <property type="entry name" value="Erg6_SMT_methyltransf"/>
</dbReference>
<dbReference type="SUPFAM" id="SSF53335">
    <property type="entry name" value="S-adenosyl-L-methionine-dependent methyltransferases"/>
    <property type="match status" value="1"/>
</dbReference>
<dbReference type="Pfam" id="PF13649">
    <property type="entry name" value="Methyltransf_25"/>
    <property type="match status" value="1"/>
</dbReference>
<dbReference type="PANTHER" id="PTHR44068">
    <property type="entry name" value="ZGC:194242"/>
    <property type="match status" value="1"/>
</dbReference>
<keyword evidence="2" id="KW-0808">Transferase</keyword>
<protein>
    <submittedName>
        <fullName evidence="2">Methyltransferase domain-containing protein</fullName>
    </submittedName>
</protein>
<dbReference type="AlphaFoldDB" id="A0A1H9QWI9"/>
<keyword evidence="3" id="KW-1185">Reference proteome</keyword>
<dbReference type="GO" id="GO:0008168">
    <property type="term" value="F:methyltransferase activity"/>
    <property type="evidence" value="ECO:0007669"/>
    <property type="project" value="UniProtKB-KW"/>
</dbReference>
<gene>
    <name evidence="2" type="ORF">SAMN04488559_102326</name>
</gene>
<proteinExistence type="predicted"/>
<keyword evidence="2" id="KW-0489">Methyltransferase</keyword>
<name>A0A1H9QWI9_9LACT</name>
<dbReference type="InterPro" id="IPR041698">
    <property type="entry name" value="Methyltransf_25"/>
</dbReference>
<sequence>MKTEAGHNFLARLGKTRLRPGGIIATKWLIEQAEITSDTKILEVACNMGTTMIELAKNHQCEIVGVDLSQAALEKATQNIAAHHLEHLISVQKANAVKLPFPDQSFDFIINEAMLTMLDNNAKKRAVAEYFRILKPGGMLLTHDICLTSNNLELVEKLSQTINVHVHPQIIPAWEATFSGAGFSTIQIKTGNMSLMSPIGMIKDEGLGRTFTIIKNGLKAENRSTFKKMFNLFKTAANDLQYIAVASKKAKED</sequence>
<evidence type="ECO:0000313" key="3">
    <source>
        <dbReference type="Proteomes" id="UP000198948"/>
    </source>
</evidence>
<reference evidence="2 3" key="1">
    <citation type="submission" date="2016-10" db="EMBL/GenBank/DDBJ databases">
        <authorList>
            <person name="de Groot N.N."/>
        </authorList>
    </citation>
    <scope>NUCLEOTIDE SEQUENCE [LARGE SCALE GENOMIC DNA]</scope>
    <source>
        <strain evidence="2 3">DSM 13760</strain>
    </source>
</reference>
<dbReference type="EMBL" id="FOHA01000002">
    <property type="protein sequence ID" value="SER64757.1"/>
    <property type="molecule type" value="Genomic_DNA"/>
</dbReference>
<evidence type="ECO:0000313" key="2">
    <source>
        <dbReference type="EMBL" id="SER64757.1"/>
    </source>
</evidence>
<evidence type="ECO:0000259" key="1">
    <source>
        <dbReference type="Pfam" id="PF13649"/>
    </source>
</evidence>
<feature type="domain" description="Methyltransferase" evidence="1">
    <location>
        <begin position="41"/>
        <end position="138"/>
    </location>
</feature>
<dbReference type="STRING" id="142588.SAMN04488559_102326"/>
<dbReference type="CDD" id="cd02440">
    <property type="entry name" value="AdoMet_MTases"/>
    <property type="match status" value="1"/>
</dbReference>
<dbReference type="Proteomes" id="UP000198948">
    <property type="component" value="Unassembled WGS sequence"/>
</dbReference>
<dbReference type="InterPro" id="IPR029063">
    <property type="entry name" value="SAM-dependent_MTases_sf"/>
</dbReference>
<dbReference type="Gene3D" id="3.40.50.150">
    <property type="entry name" value="Vaccinia Virus protein VP39"/>
    <property type="match status" value="1"/>
</dbReference>
<dbReference type="RefSeq" id="WP_092650325.1">
    <property type="nucleotide sequence ID" value="NZ_FOHA01000002.1"/>
</dbReference>
<accession>A0A1H9QWI9</accession>